<dbReference type="AlphaFoldDB" id="E3UEQ6"/>
<protein>
    <submittedName>
        <fullName evidence="2">Alkaline protease</fullName>
    </submittedName>
</protein>
<sequence>MNPGSAWRSPVVPFSSLGMSPAYGTQLADDRRHPHRRGVILYVLGWAVSGRPVGNPQASVKNTAPTDRLATATLKVSKLPAFHVRPIDLEDPARALAPASTSSDTGINIYTASGGSTAKDGELRHSHSPLVVSRR</sequence>
<accession>E3UEQ6</accession>
<proteinExistence type="predicted"/>
<name>E3UEQ6_9BACI</name>
<reference evidence="2" key="1">
    <citation type="submission" date="2010-05" db="EMBL/GenBank/DDBJ databases">
        <authorList>
            <person name="Singh S.P."/>
            <person name="Purohit M.K."/>
        </authorList>
    </citation>
    <scope>NUCLEOTIDE SEQUENCE</scope>
    <source>
        <strain evidence="2">Ok.M.A18</strain>
    </source>
</reference>
<evidence type="ECO:0000256" key="1">
    <source>
        <dbReference type="SAM" id="MobiDB-lite"/>
    </source>
</evidence>
<feature type="region of interest" description="Disordered" evidence="1">
    <location>
        <begin position="97"/>
        <end position="135"/>
    </location>
</feature>
<dbReference type="EMBL" id="HM219179">
    <property type="protein sequence ID" value="ADO66730.1"/>
    <property type="molecule type" value="Genomic_DNA"/>
</dbReference>
<dbReference type="GO" id="GO:0006508">
    <property type="term" value="P:proteolysis"/>
    <property type="evidence" value="ECO:0007669"/>
    <property type="project" value="UniProtKB-KW"/>
</dbReference>
<evidence type="ECO:0000313" key="2">
    <source>
        <dbReference type="EMBL" id="ADO66730.1"/>
    </source>
</evidence>
<keyword evidence="2" id="KW-0378">Hydrolase</keyword>
<feature type="compositionally biased region" description="Polar residues" evidence="1">
    <location>
        <begin position="99"/>
        <end position="116"/>
    </location>
</feature>
<keyword evidence="2" id="KW-0645">Protease</keyword>
<dbReference type="GO" id="GO:0008233">
    <property type="term" value="F:peptidase activity"/>
    <property type="evidence" value="ECO:0007669"/>
    <property type="project" value="UniProtKB-KW"/>
</dbReference>
<organism evidence="2">
    <name type="scientific">Oceanobacillus iheyensis</name>
    <dbReference type="NCBI Taxonomy" id="182710"/>
    <lineage>
        <taxon>Bacteria</taxon>
        <taxon>Bacillati</taxon>
        <taxon>Bacillota</taxon>
        <taxon>Bacilli</taxon>
        <taxon>Bacillales</taxon>
        <taxon>Bacillaceae</taxon>
        <taxon>Oceanobacillus</taxon>
    </lineage>
</organism>